<dbReference type="PANTHER" id="PTHR35752:SF1">
    <property type="entry name" value="G-PROTEIN COUPLED RECEPTOR"/>
    <property type="match status" value="1"/>
</dbReference>
<dbReference type="AlphaFoldDB" id="A0A6A6MJ06"/>
<dbReference type="PANTHER" id="PTHR35752">
    <property type="entry name" value="G-PROTEIN COUPLED RECEPTOR"/>
    <property type="match status" value="1"/>
</dbReference>
<protein>
    <submittedName>
        <fullName evidence="3">Uncharacterized protein</fullName>
    </submittedName>
</protein>
<feature type="region of interest" description="Disordered" evidence="1">
    <location>
        <begin position="46"/>
        <end position="67"/>
    </location>
</feature>
<comment type="caution">
    <text evidence="3">The sequence shown here is derived from an EMBL/GenBank/DDBJ whole genome shotgun (WGS) entry which is preliminary data.</text>
</comment>
<evidence type="ECO:0000313" key="4">
    <source>
        <dbReference type="Proteomes" id="UP000467840"/>
    </source>
</evidence>
<evidence type="ECO:0000256" key="1">
    <source>
        <dbReference type="SAM" id="MobiDB-lite"/>
    </source>
</evidence>
<feature type="transmembrane region" description="Helical" evidence="2">
    <location>
        <begin position="415"/>
        <end position="439"/>
    </location>
</feature>
<evidence type="ECO:0000313" key="3">
    <source>
        <dbReference type="EMBL" id="KAF2312343.1"/>
    </source>
</evidence>
<sequence length="510" mass="56921">MRDQENVLGLHESERIRRQLDRRSIDGGASRFLNKFEAAIAGIESGFDEESDDGGDGEHEKESKETSLLQREATDGVFGHSSMFLVLLELWLTCLNFEAMQTLRFGSVHSLHCLFILVSAIITQAPRIASVAVPSSSCYVLDNSSRLVDFSSWIGHEFDYEGKGNTDLAVRFCKDVEKRSQTGYVDFGRFDKFNYFASGSGHVDFVQRFYNGDLANCEHSYDKLGRTAQVNIICGNCLNRRCKGELGCICNITYDSDCRVFVELAVLCEKRGPRVFKGFTVGFHPRSWEIVYNGLTQPGYEKSYQDFSFSTEQAHVTLYMTAIASLSTLVRKPFVKVLPEKGLGVSLSGSGAIGNSPSTLSPTMLIVNWRCLEVRDTPYEVNVTIPIEGYEPIQFFLTKKCERRENQEEDSRRGWAIFGVISCVFFVSSTLFCCAGFIYKTRVERLRGIDALPGMTTLSACLEIASGDGHGYAQAADVNSGYSRVEASWERPSASAQGTWRTSDRKYGSI</sequence>
<proteinExistence type="predicted"/>
<evidence type="ECO:0000256" key="2">
    <source>
        <dbReference type="SAM" id="Phobius"/>
    </source>
</evidence>
<reference evidence="3 4" key="1">
    <citation type="journal article" date="2020" name="Mol. Plant">
        <title>The Chromosome-Based Rubber Tree Genome Provides New Insights into Spurge Genome Evolution and Rubber Biosynthesis.</title>
        <authorList>
            <person name="Liu J."/>
            <person name="Shi C."/>
            <person name="Shi C.C."/>
            <person name="Li W."/>
            <person name="Zhang Q.J."/>
            <person name="Zhang Y."/>
            <person name="Li K."/>
            <person name="Lu H.F."/>
            <person name="Shi C."/>
            <person name="Zhu S.T."/>
            <person name="Xiao Z.Y."/>
            <person name="Nan H."/>
            <person name="Yue Y."/>
            <person name="Zhu X.G."/>
            <person name="Wu Y."/>
            <person name="Hong X.N."/>
            <person name="Fan G.Y."/>
            <person name="Tong Y."/>
            <person name="Zhang D."/>
            <person name="Mao C.L."/>
            <person name="Liu Y.L."/>
            <person name="Hao S.J."/>
            <person name="Liu W.Q."/>
            <person name="Lv M.Q."/>
            <person name="Zhang H.B."/>
            <person name="Liu Y."/>
            <person name="Hu-Tang G.R."/>
            <person name="Wang J.P."/>
            <person name="Wang J.H."/>
            <person name="Sun Y.H."/>
            <person name="Ni S.B."/>
            <person name="Chen W.B."/>
            <person name="Zhang X.C."/>
            <person name="Jiao Y.N."/>
            <person name="Eichler E.E."/>
            <person name="Li G.H."/>
            <person name="Liu X."/>
            <person name="Gao L.Z."/>
        </authorList>
    </citation>
    <scope>NUCLEOTIDE SEQUENCE [LARGE SCALE GENOMIC DNA]</scope>
    <source>
        <strain evidence="4">cv. GT1</strain>
        <tissue evidence="3">Leaf</tissue>
    </source>
</reference>
<dbReference type="EMBL" id="JAAGAX010000006">
    <property type="protein sequence ID" value="KAF2312343.1"/>
    <property type="molecule type" value="Genomic_DNA"/>
</dbReference>
<feature type="compositionally biased region" description="Acidic residues" evidence="1">
    <location>
        <begin position="46"/>
        <end position="55"/>
    </location>
</feature>
<organism evidence="3 4">
    <name type="scientific">Hevea brasiliensis</name>
    <name type="common">Para rubber tree</name>
    <name type="synonym">Siphonia brasiliensis</name>
    <dbReference type="NCBI Taxonomy" id="3981"/>
    <lineage>
        <taxon>Eukaryota</taxon>
        <taxon>Viridiplantae</taxon>
        <taxon>Streptophyta</taxon>
        <taxon>Embryophyta</taxon>
        <taxon>Tracheophyta</taxon>
        <taxon>Spermatophyta</taxon>
        <taxon>Magnoliopsida</taxon>
        <taxon>eudicotyledons</taxon>
        <taxon>Gunneridae</taxon>
        <taxon>Pentapetalae</taxon>
        <taxon>rosids</taxon>
        <taxon>fabids</taxon>
        <taxon>Malpighiales</taxon>
        <taxon>Euphorbiaceae</taxon>
        <taxon>Crotonoideae</taxon>
        <taxon>Micrandreae</taxon>
        <taxon>Hevea</taxon>
    </lineage>
</organism>
<dbReference type="Proteomes" id="UP000467840">
    <property type="component" value="Chromosome 14"/>
</dbReference>
<accession>A0A6A6MJ06</accession>
<gene>
    <name evidence="3" type="ORF">GH714_034304</name>
</gene>
<feature type="compositionally biased region" description="Basic and acidic residues" evidence="1">
    <location>
        <begin position="56"/>
        <end position="65"/>
    </location>
</feature>
<keyword evidence="2" id="KW-0472">Membrane</keyword>
<keyword evidence="2" id="KW-0812">Transmembrane</keyword>
<keyword evidence="4" id="KW-1185">Reference proteome</keyword>
<name>A0A6A6MJ06_HEVBR</name>
<keyword evidence="2" id="KW-1133">Transmembrane helix</keyword>